<keyword evidence="3 5" id="KW-0472">Membrane</keyword>
<dbReference type="InterPro" id="IPR047200">
    <property type="entry name" value="MFS_YcaD-like"/>
</dbReference>
<dbReference type="GO" id="GO:0022857">
    <property type="term" value="F:transmembrane transporter activity"/>
    <property type="evidence" value="ECO:0007669"/>
    <property type="project" value="InterPro"/>
</dbReference>
<feature type="transmembrane region" description="Helical" evidence="5">
    <location>
        <begin position="235"/>
        <end position="252"/>
    </location>
</feature>
<feature type="transmembrane region" description="Helical" evidence="5">
    <location>
        <begin position="98"/>
        <end position="119"/>
    </location>
</feature>
<dbReference type="CDD" id="cd17477">
    <property type="entry name" value="MFS_YcaD_like"/>
    <property type="match status" value="1"/>
</dbReference>
<dbReference type="InterPro" id="IPR011701">
    <property type="entry name" value="MFS"/>
</dbReference>
<name>D5BQK4_PUNMI</name>
<dbReference type="RefSeq" id="WP_013047348.1">
    <property type="nucleotide sequence ID" value="NC_014010.1"/>
</dbReference>
<dbReference type="HOGENOM" id="CLU_035018_1_1_5"/>
<evidence type="ECO:0000259" key="6">
    <source>
        <dbReference type="PROSITE" id="PS50850"/>
    </source>
</evidence>
<feature type="transmembrane region" description="Helical" evidence="5">
    <location>
        <begin position="131"/>
        <end position="152"/>
    </location>
</feature>
<dbReference type="EC" id="2.7.4.9" evidence="7"/>
<feature type="transmembrane region" description="Helical" evidence="5">
    <location>
        <begin position="264"/>
        <end position="283"/>
    </location>
</feature>
<dbReference type="SUPFAM" id="SSF103473">
    <property type="entry name" value="MFS general substrate transporter"/>
    <property type="match status" value="1"/>
</dbReference>
<feature type="domain" description="Major facilitator superfamily (MFS) profile" evidence="6">
    <location>
        <begin position="199"/>
        <end position="430"/>
    </location>
</feature>
<dbReference type="EMBL" id="CP001751">
    <property type="protein sequence ID" value="ADE40722.1"/>
    <property type="molecule type" value="Genomic_DNA"/>
</dbReference>
<evidence type="ECO:0000256" key="4">
    <source>
        <dbReference type="SAM" id="MobiDB-lite"/>
    </source>
</evidence>
<feature type="transmembrane region" description="Helical" evidence="5">
    <location>
        <begin position="73"/>
        <end position="92"/>
    </location>
</feature>
<feature type="compositionally biased region" description="Acidic residues" evidence="4">
    <location>
        <begin position="411"/>
        <end position="422"/>
    </location>
</feature>
<dbReference type="STRING" id="488538.SAR116_2479"/>
<evidence type="ECO:0000256" key="3">
    <source>
        <dbReference type="ARBA" id="ARBA00023136"/>
    </source>
</evidence>
<dbReference type="GO" id="GO:0005886">
    <property type="term" value="C:plasma membrane"/>
    <property type="evidence" value="ECO:0007669"/>
    <property type="project" value="TreeGrafter"/>
</dbReference>
<feature type="transmembrane region" description="Helical" evidence="5">
    <location>
        <begin position="41"/>
        <end position="61"/>
    </location>
</feature>
<feature type="region of interest" description="Disordered" evidence="4">
    <location>
        <begin position="410"/>
        <end position="430"/>
    </location>
</feature>
<evidence type="ECO:0000256" key="5">
    <source>
        <dbReference type="SAM" id="Phobius"/>
    </source>
</evidence>
<feature type="transmembrane region" description="Helical" evidence="5">
    <location>
        <begin position="289"/>
        <end position="311"/>
    </location>
</feature>
<dbReference type="PANTHER" id="PTHR23521">
    <property type="entry name" value="TRANSPORTER MFS SUPERFAMILY"/>
    <property type="match status" value="1"/>
</dbReference>
<feature type="transmembrane region" description="Helical" evidence="5">
    <location>
        <begin position="199"/>
        <end position="223"/>
    </location>
</feature>
<keyword evidence="1 5" id="KW-0812">Transmembrane</keyword>
<dbReference type="AlphaFoldDB" id="D5BQK4"/>
<dbReference type="PANTHER" id="PTHR23521:SF3">
    <property type="entry name" value="MFS TRANSPORTER"/>
    <property type="match status" value="1"/>
</dbReference>
<evidence type="ECO:0000256" key="2">
    <source>
        <dbReference type="ARBA" id="ARBA00022989"/>
    </source>
</evidence>
<sequence length="430" mass="45696">MFRSIAASWTLFFGLLLIMAGNGLQVVLLGTRASEAAFSNIATGFVMAGYYVGIFIGSILVPRILGNVGHVRVFGAMSAIASSAILIHAAFVDPVLWAVMRVLTGFSFAGMYIVCESWLNDKATNETRGQLLSIYMIINMGGMSLGQVMISFGKDGGYGLFLLASVMVSMAVVPILITVGKAPEFDTPERLGFRRLYQISPLAVVGMALTGAATAMIFGMGPIYGRSIGMTNTEVGYFMAAVTLGTLVLQYPVGRLSDRFDRRIVILGVAIVSGLSVLIATLLDANDLALLLICMLIFGGTNFPLYSLCIAHANDYLTPRQMVAMASGLIMINGAGAVIGAPIAAMFIEYLGTISFMPAIAASQFLLALFVLVRMRSRSSVPAAAQGPYVAIPDSSSGVATSLNPEAEWITTDEDGFTDDDPMKDNPYIN</sequence>
<evidence type="ECO:0000313" key="8">
    <source>
        <dbReference type="Proteomes" id="UP000007460"/>
    </source>
</evidence>
<gene>
    <name evidence="7" type="ordered locus">SAR116_2479</name>
</gene>
<dbReference type="OrthoDB" id="9810614at2"/>
<protein>
    <submittedName>
        <fullName evidence="7">Major facilitator superfamily MFS_1</fullName>
        <ecNumber evidence="7">2.7.4.9</ecNumber>
    </submittedName>
</protein>
<feature type="transmembrane region" description="Helical" evidence="5">
    <location>
        <begin position="354"/>
        <end position="373"/>
    </location>
</feature>
<dbReference type="PROSITE" id="PS50850">
    <property type="entry name" value="MFS"/>
    <property type="match status" value="1"/>
</dbReference>
<proteinExistence type="predicted"/>
<dbReference type="InterPro" id="IPR020846">
    <property type="entry name" value="MFS_dom"/>
</dbReference>
<dbReference type="eggNOG" id="COG2814">
    <property type="taxonomic scope" value="Bacteria"/>
</dbReference>
<reference evidence="7 8" key="1">
    <citation type="journal article" date="2010" name="J. Bacteriol.">
        <title>Complete genome sequence of "Candidatus Puniceispirillum marinum" IMCC1322, a representative of the SAR116 clade in the Alphaproteobacteria.</title>
        <authorList>
            <person name="Oh H.M."/>
            <person name="Kwon K.K."/>
            <person name="Kang I."/>
            <person name="Kang S.G."/>
            <person name="Lee J.H."/>
            <person name="Kim S.J."/>
            <person name="Cho J.C."/>
        </authorList>
    </citation>
    <scope>NUCLEOTIDE SEQUENCE [LARGE SCALE GENOMIC DNA]</scope>
    <source>
        <strain evidence="7 8">IMCC1322</strain>
    </source>
</reference>
<dbReference type="KEGG" id="apb:SAR116_2479"/>
<dbReference type="Gene3D" id="1.20.1250.20">
    <property type="entry name" value="MFS general substrate transporter like domains"/>
    <property type="match status" value="2"/>
</dbReference>
<keyword evidence="2 5" id="KW-1133">Transmembrane helix</keyword>
<accession>D5BQK4</accession>
<dbReference type="InterPro" id="IPR036259">
    <property type="entry name" value="MFS_trans_sf"/>
</dbReference>
<keyword evidence="7" id="KW-0808">Transferase</keyword>
<feature type="transmembrane region" description="Helical" evidence="5">
    <location>
        <begin position="158"/>
        <end position="179"/>
    </location>
</feature>
<feature type="transmembrane region" description="Helical" evidence="5">
    <location>
        <begin position="323"/>
        <end position="348"/>
    </location>
</feature>
<dbReference type="Pfam" id="PF07690">
    <property type="entry name" value="MFS_1"/>
    <property type="match status" value="2"/>
</dbReference>
<evidence type="ECO:0000313" key="7">
    <source>
        <dbReference type="EMBL" id="ADE40722.1"/>
    </source>
</evidence>
<keyword evidence="8" id="KW-1185">Reference proteome</keyword>
<organism evidence="7 8">
    <name type="scientific">Puniceispirillum marinum (strain IMCC1322)</name>
    <dbReference type="NCBI Taxonomy" id="488538"/>
    <lineage>
        <taxon>Bacteria</taxon>
        <taxon>Pseudomonadati</taxon>
        <taxon>Pseudomonadota</taxon>
        <taxon>Alphaproteobacteria</taxon>
        <taxon>Candidatus Puniceispirillales</taxon>
        <taxon>Candidatus Puniceispirillaceae</taxon>
        <taxon>Candidatus Puniceispirillum</taxon>
    </lineage>
</organism>
<evidence type="ECO:0000256" key="1">
    <source>
        <dbReference type="ARBA" id="ARBA00022692"/>
    </source>
</evidence>
<dbReference type="Proteomes" id="UP000007460">
    <property type="component" value="Chromosome"/>
</dbReference>
<dbReference type="GO" id="GO:0004798">
    <property type="term" value="F:dTMP kinase activity"/>
    <property type="evidence" value="ECO:0007669"/>
    <property type="project" value="UniProtKB-EC"/>
</dbReference>